<dbReference type="GO" id="GO:0000150">
    <property type="term" value="F:DNA strand exchange activity"/>
    <property type="evidence" value="ECO:0007669"/>
    <property type="project" value="InterPro"/>
</dbReference>
<dbReference type="EMBL" id="VNWL01000014">
    <property type="protein sequence ID" value="TXK03962.1"/>
    <property type="molecule type" value="Genomic_DNA"/>
</dbReference>
<dbReference type="Proteomes" id="UP000284189">
    <property type="component" value="Unassembled WGS sequence"/>
</dbReference>
<dbReference type="Pfam" id="PF01610">
    <property type="entry name" value="DDE_Tnp_ISL3"/>
    <property type="match status" value="2"/>
</dbReference>
<dbReference type="Gene3D" id="1.10.10.60">
    <property type="entry name" value="Homeodomain-like"/>
    <property type="match status" value="1"/>
</dbReference>
<feature type="domain" description="HTH IS21-type" evidence="2">
    <location>
        <begin position="298"/>
        <end position="358"/>
    </location>
</feature>
<evidence type="ECO:0000313" key="4">
    <source>
        <dbReference type="EMBL" id="TXK03962.1"/>
    </source>
</evidence>
<keyword evidence="6" id="KW-1185">Reference proteome</keyword>
<dbReference type="Pfam" id="PF14690">
    <property type="entry name" value="Zn_ribbon_ISL3"/>
    <property type="match status" value="1"/>
</dbReference>
<feature type="region of interest" description="Disordered" evidence="1">
    <location>
        <begin position="265"/>
        <end position="293"/>
    </location>
</feature>
<evidence type="ECO:0000313" key="5">
    <source>
        <dbReference type="Proteomes" id="UP000284189"/>
    </source>
</evidence>
<dbReference type="OrthoDB" id="3238779at2"/>
<protein>
    <submittedName>
        <fullName evidence="3">ISL3 family transposase</fullName>
    </submittedName>
</protein>
<sequence>MTVKQLIGMPGLIVNNIDCSHSLVKIDASIKSKRAKCPVCEIYSNKIHDRYTRTISDLPVFQNKTTIFLKTRKFKCQNPQCDRKVFSEQTPYILRYSRRTRRVSKILDSLSIELTGKMGSTLSEQLLISVSKSTITRMAHEQQLPQIAQPKVLGVDDFAYRKGISYGTVLVDMETSRPIDILPSREGKELKKWLSKYPGVKIVTRDRASSYSSAIDEVCPSAEQVADRFHLLMNLSDALDRYFKSVDPKIKKLIKDKSNELLKKSDGQITGDAKEKTTGPLSKAQKRADLKGTDRRQDVFNKVKELHAKGISKRKIARDLGISRNTVHSYLSLESLPPRSSSRSTNIGLFSQHIVARLNVQGYMVKDIMDEIYKLGYNGSRTQAYHNINIIKEKHGICTPDFAQIQKERIPYIKPLSSRELAKYIGSCPTVVKNPDQRRYLQTLLDNIPELRVIQKLVRIFKTMLTTGRGNIYRWIEFIKRSKYKMTGLATFANGLSRDIKAVKNAIEMPWSNGAVEGHVNRIKSIKRQMYGRACFDLLRKKVILSQTG</sequence>
<dbReference type="EMBL" id="QXFJ01000015">
    <property type="protein sequence ID" value="RIV72191.1"/>
    <property type="molecule type" value="Genomic_DNA"/>
</dbReference>
<dbReference type="InterPro" id="IPR006120">
    <property type="entry name" value="Resolvase_HTH_dom"/>
</dbReference>
<dbReference type="GO" id="GO:0003677">
    <property type="term" value="F:DNA binding"/>
    <property type="evidence" value="ECO:0007669"/>
    <property type="project" value="InterPro"/>
</dbReference>
<organism evidence="3 5">
    <name type="scientific">Flagellimonas aequoris</name>
    <dbReference type="NCBI Taxonomy" id="2306997"/>
    <lineage>
        <taxon>Bacteria</taxon>
        <taxon>Pseudomonadati</taxon>
        <taxon>Bacteroidota</taxon>
        <taxon>Flavobacteriia</taxon>
        <taxon>Flavobacteriales</taxon>
        <taxon>Flavobacteriaceae</taxon>
        <taxon>Flagellimonas</taxon>
    </lineage>
</organism>
<dbReference type="NCBIfam" id="NF033550">
    <property type="entry name" value="transpos_ISL3"/>
    <property type="match status" value="1"/>
</dbReference>
<reference evidence="4 6" key="2">
    <citation type="submission" date="2019-07" db="EMBL/GenBank/DDBJ databases">
        <title>Draft genome of two Muricauda strains isolated from deep sea.</title>
        <authorList>
            <person name="Sun C."/>
        </authorList>
    </citation>
    <scope>NUCLEOTIDE SEQUENCE [LARGE SCALE GENOMIC DNA]</scope>
    <source>
        <strain evidence="4 6">NH166</strain>
    </source>
</reference>
<evidence type="ECO:0000256" key="1">
    <source>
        <dbReference type="SAM" id="MobiDB-lite"/>
    </source>
</evidence>
<name>A0A418N9A6_9FLAO</name>
<comment type="caution">
    <text evidence="3">The sequence shown here is derived from an EMBL/GenBank/DDBJ whole genome shotgun (WGS) entry which is preliminary data.</text>
</comment>
<dbReference type="InterPro" id="IPR017894">
    <property type="entry name" value="HTH_IS21_transposase_type"/>
</dbReference>
<evidence type="ECO:0000259" key="2">
    <source>
        <dbReference type="PROSITE" id="PS50531"/>
    </source>
</evidence>
<dbReference type="InterPro" id="IPR029261">
    <property type="entry name" value="Transposase_Znf"/>
</dbReference>
<gene>
    <name evidence="3" type="ORF">D2U88_06990</name>
    <name evidence="4" type="ORF">FQ019_06935</name>
</gene>
<evidence type="ECO:0000313" key="6">
    <source>
        <dbReference type="Proteomes" id="UP000321528"/>
    </source>
</evidence>
<evidence type="ECO:0000313" key="3">
    <source>
        <dbReference type="EMBL" id="RIV72191.1"/>
    </source>
</evidence>
<dbReference type="PANTHER" id="PTHR33498">
    <property type="entry name" value="TRANSPOSASE FOR INSERTION SEQUENCE ELEMENT IS1557"/>
    <property type="match status" value="1"/>
</dbReference>
<reference evidence="3 5" key="1">
    <citation type="submission" date="2018-08" db="EMBL/GenBank/DDBJ databases">
        <title>Proposal of Muricauda 72 sp.nov. and Muricauda NH166 sp.nov., isolated from seawater.</title>
        <authorList>
            <person name="Cheng H."/>
            <person name="Wu Y.-H."/>
            <person name="Guo L.-L."/>
            <person name="Xu X.-W."/>
        </authorList>
    </citation>
    <scope>NUCLEOTIDE SEQUENCE [LARGE SCALE GENOMIC DNA]</scope>
    <source>
        <strain evidence="3 5">NH166</strain>
    </source>
</reference>
<feature type="compositionally biased region" description="Basic and acidic residues" evidence="1">
    <location>
        <begin position="265"/>
        <end position="277"/>
    </location>
</feature>
<accession>A0A418N9A6</accession>
<dbReference type="PANTHER" id="PTHR33498:SF1">
    <property type="entry name" value="TRANSPOSASE FOR INSERTION SEQUENCE ELEMENT IS1557"/>
    <property type="match status" value="1"/>
</dbReference>
<dbReference type="Proteomes" id="UP000321528">
    <property type="component" value="Unassembled WGS sequence"/>
</dbReference>
<dbReference type="InterPro" id="IPR047951">
    <property type="entry name" value="Transpos_ISL3"/>
</dbReference>
<proteinExistence type="predicted"/>
<dbReference type="Pfam" id="PF02796">
    <property type="entry name" value="HTH_7"/>
    <property type="match status" value="1"/>
</dbReference>
<dbReference type="InterPro" id="IPR002560">
    <property type="entry name" value="Transposase_DDE"/>
</dbReference>
<dbReference type="PROSITE" id="PS50531">
    <property type="entry name" value="HTH_IS21"/>
    <property type="match status" value="1"/>
</dbReference>
<dbReference type="AlphaFoldDB" id="A0A418N9A6"/>